<organism evidence="3 4">
    <name type="scientific">Pseudonocardia kunmingensis</name>
    <dbReference type="NCBI Taxonomy" id="630975"/>
    <lineage>
        <taxon>Bacteria</taxon>
        <taxon>Bacillati</taxon>
        <taxon>Actinomycetota</taxon>
        <taxon>Actinomycetes</taxon>
        <taxon>Pseudonocardiales</taxon>
        <taxon>Pseudonocardiaceae</taxon>
        <taxon>Pseudonocardia</taxon>
    </lineage>
</organism>
<name>A0A543DKS5_9PSEU</name>
<dbReference type="InterPro" id="IPR004675">
    <property type="entry name" value="AhpD_core"/>
</dbReference>
<dbReference type="PANTHER" id="PTHR35446">
    <property type="entry name" value="SI:CH211-175M2.5"/>
    <property type="match status" value="1"/>
</dbReference>
<accession>A0A543DKS5</accession>
<feature type="domain" description="Carboxymuconolactone decarboxylase-like" evidence="2">
    <location>
        <begin position="41"/>
        <end position="123"/>
    </location>
</feature>
<keyword evidence="4" id="KW-1185">Reference proteome</keyword>
<feature type="compositionally biased region" description="Polar residues" evidence="1">
    <location>
        <begin position="216"/>
        <end position="233"/>
    </location>
</feature>
<dbReference type="InterPro" id="IPR003779">
    <property type="entry name" value="CMD-like"/>
</dbReference>
<dbReference type="NCBIfam" id="TIGR00778">
    <property type="entry name" value="ahpD_dom"/>
    <property type="match status" value="1"/>
</dbReference>
<evidence type="ECO:0000313" key="3">
    <source>
        <dbReference type="EMBL" id="TQM09937.1"/>
    </source>
</evidence>
<dbReference type="GO" id="GO:0051920">
    <property type="term" value="F:peroxiredoxin activity"/>
    <property type="evidence" value="ECO:0007669"/>
    <property type="project" value="InterPro"/>
</dbReference>
<dbReference type="PANTHER" id="PTHR35446:SF3">
    <property type="entry name" value="CMD DOMAIN-CONTAINING PROTEIN"/>
    <property type="match status" value="1"/>
</dbReference>
<evidence type="ECO:0000313" key="4">
    <source>
        <dbReference type="Proteomes" id="UP000315677"/>
    </source>
</evidence>
<keyword evidence="3" id="KW-0575">Peroxidase</keyword>
<dbReference type="Gene3D" id="1.20.1290.10">
    <property type="entry name" value="AhpD-like"/>
    <property type="match status" value="1"/>
</dbReference>
<reference evidence="3 4" key="1">
    <citation type="submission" date="2019-06" db="EMBL/GenBank/DDBJ databases">
        <title>Sequencing the genomes of 1000 actinobacteria strains.</title>
        <authorList>
            <person name="Klenk H.-P."/>
        </authorList>
    </citation>
    <scope>NUCLEOTIDE SEQUENCE [LARGE SCALE GENOMIC DNA]</scope>
    <source>
        <strain evidence="3 4">DSM 45301</strain>
    </source>
</reference>
<feature type="region of interest" description="Disordered" evidence="1">
    <location>
        <begin position="187"/>
        <end position="245"/>
    </location>
</feature>
<dbReference type="EMBL" id="VFPA01000003">
    <property type="protein sequence ID" value="TQM09937.1"/>
    <property type="molecule type" value="Genomic_DNA"/>
</dbReference>
<dbReference type="RefSeq" id="WP_246106792.1">
    <property type="nucleotide sequence ID" value="NZ_VFPA01000003.1"/>
</dbReference>
<dbReference type="InterPro" id="IPR029032">
    <property type="entry name" value="AhpD-like"/>
</dbReference>
<protein>
    <submittedName>
        <fullName evidence="3">AhpD family alkylhydroperoxidase</fullName>
    </submittedName>
</protein>
<evidence type="ECO:0000256" key="1">
    <source>
        <dbReference type="SAM" id="MobiDB-lite"/>
    </source>
</evidence>
<dbReference type="SUPFAM" id="SSF69118">
    <property type="entry name" value="AhpD-like"/>
    <property type="match status" value="1"/>
</dbReference>
<comment type="caution">
    <text evidence="3">The sequence shown here is derived from an EMBL/GenBank/DDBJ whole genome shotgun (WGS) entry which is preliminary data.</text>
</comment>
<keyword evidence="3" id="KW-0560">Oxidoreductase</keyword>
<sequence length="245" mass="26448">MPRMQPLDPDHAPSVARTLLADIIDRNGDAGPMVRTMAHSPALLQGYLELSRAMRRTAIPRPLSEKISLALQEWIGCALCLAAHTAAARTVGVSDADIALARQATASDAREAALITYAVRVLTEPSSLTDADVDELRRHGWKDRVIALVALNQLTGAFNLVAGLEPAVLETVWKVDLRLRVGERRQVRSPVDGSTTKPTITPETSWGTYPRADARTSPTRSGSCWNHSCQRQACSAGPRSGPDAN</sequence>
<evidence type="ECO:0000259" key="2">
    <source>
        <dbReference type="Pfam" id="PF02627"/>
    </source>
</evidence>
<dbReference type="AlphaFoldDB" id="A0A543DKS5"/>
<dbReference type="Proteomes" id="UP000315677">
    <property type="component" value="Unassembled WGS sequence"/>
</dbReference>
<dbReference type="Pfam" id="PF02627">
    <property type="entry name" value="CMD"/>
    <property type="match status" value="1"/>
</dbReference>
<feature type="compositionally biased region" description="Polar residues" evidence="1">
    <location>
        <begin position="192"/>
        <end position="207"/>
    </location>
</feature>
<proteinExistence type="predicted"/>
<gene>
    <name evidence="3" type="ORF">FB558_5715</name>
</gene>